<accession>A0A371PQ30</accession>
<gene>
    <name evidence="2" type="ORF">DY245_42410</name>
</gene>
<dbReference type="EMBL" id="QUAC01000480">
    <property type="protein sequence ID" value="REK84640.1"/>
    <property type="molecule type" value="Genomic_DNA"/>
</dbReference>
<evidence type="ECO:0000313" key="2">
    <source>
        <dbReference type="EMBL" id="REK84640.1"/>
    </source>
</evidence>
<dbReference type="RefSeq" id="WP_128512435.1">
    <property type="nucleotide sequence ID" value="NZ_QUAC01000480.1"/>
</dbReference>
<proteinExistence type="predicted"/>
<protein>
    <recommendedName>
        <fullName evidence="4">DUF3558 domain-containing protein</fullName>
    </recommendedName>
</protein>
<evidence type="ECO:0000256" key="1">
    <source>
        <dbReference type="SAM" id="MobiDB-lite"/>
    </source>
</evidence>
<evidence type="ECO:0008006" key="4">
    <source>
        <dbReference type="Google" id="ProtNLM"/>
    </source>
</evidence>
<keyword evidence="3" id="KW-1185">Reference proteome</keyword>
<organism evidence="2 3">
    <name type="scientific">Streptomyces inhibens</name>
    <dbReference type="NCBI Taxonomy" id="2293571"/>
    <lineage>
        <taxon>Bacteria</taxon>
        <taxon>Bacillati</taxon>
        <taxon>Actinomycetota</taxon>
        <taxon>Actinomycetes</taxon>
        <taxon>Kitasatosporales</taxon>
        <taxon>Streptomycetaceae</taxon>
        <taxon>Streptomyces</taxon>
    </lineage>
</organism>
<reference evidence="2 3" key="1">
    <citation type="submission" date="2018-08" db="EMBL/GenBank/DDBJ databases">
        <title>Streptomyces NEAU-D10 sp. nov., a novel Actinomycete isolated from soil.</title>
        <authorList>
            <person name="Jin L."/>
        </authorList>
    </citation>
    <scope>NUCLEOTIDE SEQUENCE [LARGE SCALE GENOMIC DNA]</scope>
    <source>
        <strain evidence="2 3">NEAU-D10</strain>
    </source>
</reference>
<feature type="region of interest" description="Disordered" evidence="1">
    <location>
        <begin position="15"/>
        <end position="38"/>
    </location>
</feature>
<comment type="caution">
    <text evidence="2">The sequence shown here is derived from an EMBL/GenBank/DDBJ whole genome shotgun (WGS) entry which is preliminary data.</text>
</comment>
<sequence>MAAIVGVIIAASGDDGKNTASGKSPGAPGGAAKPSAPTEKAFTKVPEACKLIKASTIARIAPGTECKPSQFDNATMAAMITRMPSWRTPFGSGGKMLDLGVNLMVGPSAKGMYDMHKSSALNALKKVRTTTGSRSLSDLGEEAYVVHAVDKDPMSLAEAQVIVRAGNAEFTVGYTYHTSDSGKNQQQAEDAAIAAARDVLGSLS</sequence>
<name>A0A371PQ30_STRIH</name>
<feature type="compositionally biased region" description="Low complexity" evidence="1">
    <location>
        <begin position="20"/>
        <end position="37"/>
    </location>
</feature>
<dbReference type="AlphaFoldDB" id="A0A371PQ30"/>
<evidence type="ECO:0000313" key="3">
    <source>
        <dbReference type="Proteomes" id="UP000262477"/>
    </source>
</evidence>
<dbReference type="Proteomes" id="UP000262477">
    <property type="component" value="Unassembled WGS sequence"/>
</dbReference>
<dbReference type="OrthoDB" id="4204791at2"/>